<dbReference type="InterPro" id="IPR021486">
    <property type="entry name" value="DUF3139"/>
</dbReference>
<evidence type="ECO:0000313" key="1">
    <source>
        <dbReference type="EMBL" id="KEI11991.1"/>
    </source>
</evidence>
<gene>
    <name evidence="1" type="ORF">Z959_12925</name>
</gene>
<organism evidence="1 2">
    <name type="scientific">Clostridium novyi B str. ATCC 27606</name>
    <dbReference type="NCBI Taxonomy" id="1443123"/>
    <lineage>
        <taxon>Bacteria</taxon>
        <taxon>Bacillati</taxon>
        <taxon>Bacillota</taxon>
        <taxon>Clostridia</taxon>
        <taxon>Eubacteriales</taxon>
        <taxon>Clostridiaceae</taxon>
        <taxon>Clostridium</taxon>
    </lineage>
</organism>
<sequence length="113" mass="13366">MKIFHKKYIFVAIFILLVFNNIVLRYKIFFIGDQREREQILSSTTWKLYKDGYDEKDIKKIKVQYSALKGGTSPYDVLVVFSKEPYRAYLYSWIDVNKKEKGVQPSGDCTSNF</sequence>
<proteinExistence type="predicted"/>
<dbReference type="Pfam" id="PF11337">
    <property type="entry name" value="DUF3139"/>
    <property type="match status" value="1"/>
</dbReference>
<comment type="caution">
    <text evidence="1">The sequence shown here is derived from an EMBL/GenBank/DDBJ whole genome shotgun (WGS) entry which is preliminary data.</text>
</comment>
<dbReference type="Proteomes" id="UP000027770">
    <property type="component" value="Unassembled WGS sequence"/>
</dbReference>
<keyword evidence="2" id="KW-1185">Reference proteome</keyword>
<dbReference type="AlphaFoldDB" id="A0AA40IRX3"/>
<evidence type="ECO:0000313" key="2">
    <source>
        <dbReference type="Proteomes" id="UP000027770"/>
    </source>
</evidence>
<protein>
    <recommendedName>
        <fullName evidence="3">DUF3139 domain-containing protein</fullName>
    </recommendedName>
</protein>
<dbReference type="EMBL" id="JENW01000155">
    <property type="protein sequence ID" value="KEI11991.1"/>
    <property type="molecule type" value="Genomic_DNA"/>
</dbReference>
<dbReference type="RefSeq" id="WP_039222306.1">
    <property type="nucleotide sequence ID" value="NZ_JENW01000155.1"/>
</dbReference>
<accession>A0AA40IRX3</accession>
<reference evidence="1 2" key="1">
    <citation type="submission" date="2014-02" db="EMBL/GenBank/DDBJ databases">
        <title>Plasmidome dynamics in the species complex Clostridium novyi sensu lato converts strains of independent lineages into distinctly different pathogens.</title>
        <authorList>
            <person name="Skarin H."/>
            <person name="Segerman B."/>
        </authorList>
    </citation>
    <scope>NUCLEOTIDE SEQUENCE [LARGE SCALE GENOMIC DNA]</scope>
    <source>
        <strain evidence="1 2">ATCC 27606</strain>
    </source>
</reference>
<evidence type="ECO:0008006" key="3">
    <source>
        <dbReference type="Google" id="ProtNLM"/>
    </source>
</evidence>
<name>A0AA40IRX3_CLONO</name>